<reference evidence="1 2" key="1">
    <citation type="submission" date="2019-08" db="EMBL/GenBank/DDBJ databases">
        <title>Genomes of Subsaximicrobium wynnwilliamsii strains.</title>
        <authorList>
            <person name="Bowman J.P."/>
        </authorList>
    </citation>
    <scope>NUCLEOTIDE SEQUENCE [LARGE SCALE GENOMIC DNA]</scope>
    <source>
        <strain evidence="1 2">2-80-2</strain>
    </source>
</reference>
<sequence length="109" mass="12720">MAIIVFAVGWTYFITRMPQEKFNETIWVNDIQERNKMIKDLLESDYLIGQKSSHIKAVFGKPEAVNHEEGVLTYTLIGHTALDWKIISLKLFMKDSIVKKFTYDTRIAH</sequence>
<dbReference type="Proteomes" id="UP000321578">
    <property type="component" value="Unassembled WGS sequence"/>
</dbReference>
<proteinExistence type="predicted"/>
<evidence type="ECO:0000313" key="2">
    <source>
        <dbReference type="Proteomes" id="UP000321578"/>
    </source>
</evidence>
<dbReference type="RefSeq" id="WP_147085464.1">
    <property type="nucleotide sequence ID" value="NZ_VORM01000004.1"/>
</dbReference>
<organism evidence="1 2">
    <name type="scientific">Subsaximicrobium wynnwilliamsii</name>
    <dbReference type="NCBI Taxonomy" id="291179"/>
    <lineage>
        <taxon>Bacteria</taxon>
        <taxon>Pseudomonadati</taxon>
        <taxon>Bacteroidota</taxon>
        <taxon>Flavobacteriia</taxon>
        <taxon>Flavobacteriales</taxon>
        <taxon>Flavobacteriaceae</taxon>
        <taxon>Subsaximicrobium</taxon>
    </lineage>
</organism>
<dbReference type="EMBL" id="VORO01000004">
    <property type="protein sequence ID" value="TXD90071.1"/>
    <property type="molecule type" value="Genomic_DNA"/>
</dbReference>
<evidence type="ECO:0000313" key="1">
    <source>
        <dbReference type="EMBL" id="TXD90071.1"/>
    </source>
</evidence>
<dbReference type="OrthoDB" id="1454282at2"/>
<keyword evidence="2" id="KW-1185">Reference proteome</keyword>
<gene>
    <name evidence="1" type="ORF">ESY86_04785</name>
</gene>
<comment type="caution">
    <text evidence="1">The sequence shown here is derived from an EMBL/GenBank/DDBJ whole genome shotgun (WGS) entry which is preliminary data.</text>
</comment>
<accession>A0A5C6ZLH6</accession>
<protein>
    <submittedName>
        <fullName evidence="1">Uncharacterized protein</fullName>
    </submittedName>
</protein>
<dbReference type="AlphaFoldDB" id="A0A5C6ZLH6"/>
<name>A0A5C6ZLH6_9FLAO</name>